<evidence type="ECO:0000313" key="2">
    <source>
        <dbReference type="EMBL" id="JAQ11269.1"/>
    </source>
</evidence>
<accession>A0A0A9Z4Y8</accession>
<gene>
    <name evidence="1" type="primary">PUB42</name>
    <name evidence="1" type="ORF">CM83_7172</name>
    <name evidence="2" type="ORF">g.22532</name>
</gene>
<evidence type="ECO:0000313" key="1">
    <source>
        <dbReference type="EMBL" id="JAG38398.1"/>
    </source>
</evidence>
<reference evidence="1" key="1">
    <citation type="journal article" date="2014" name="PLoS ONE">
        <title>Transcriptome-Based Identification of ABC Transporters in the Western Tarnished Plant Bug Lygus hesperus.</title>
        <authorList>
            <person name="Hull J.J."/>
            <person name="Chaney K."/>
            <person name="Geib S.M."/>
            <person name="Fabrick J.A."/>
            <person name="Brent C.S."/>
            <person name="Walsh D."/>
            <person name="Lavine L.C."/>
        </authorList>
    </citation>
    <scope>NUCLEOTIDE SEQUENCE</scope>
</reference>
<protein>
    <submittedName>
        <fullName evidence="1">Putative U-box domain-containing protein 42</fullName>
    </submittedName>
</protein>
<sequence>MPVCREDGTQYQAIQDSTIRTYVLENVLPKVLQLPQCENLNHRDSSYTAILRESVKLYKIVRITVQEQALSTLFQQLQNLLFTVSNEYIEAWMVIFNNPNTTNDVLVASLYDLYKIHLSSQAHTDR</sequence>
<dbReference type="AlphaFoldDB" id="A0A0A9Z4Y8"/>
<organism evidence="1">
    <name type="scientific">Lygus hesperus</name>
    <name type="common">Western plant bug</name>
    <dbReference type="NCBI Taxonomy" id="30085"/>
    <lineage>
        <taxon>Eukaryota</taxon>
        <taxon>Metazoa</taxon>
        <taxon>Ecdysozoa</taxon>
        <taxon>Arthropoda</taxon>
        <taxon>Hexapoda</taxon>
        <taxon>Insecta</taxon>
        <taxon>Pterygota</taxon>
        <taxon>Neoptera</taxon>
        <taxon>Paraneoptera</taxon>
        <taxon>Hemiptera</taxon>
        <taxon>Heteroptera</taxon>
        <taxon>Panheteroptera</taxon>
        <taxon>Cimicomorpha</taxon>
        <taxon>Miridae</taxon>
        <taxon>Mirini</taxon>
        <taxon>Lygus</taxon>
    </lineage>
</organism>
<dbReference type="EMBL" id="GDHC01007360">
    <property type="protein sequence ID" value="JAQ11269.1"/>
    <property type="molecule type" value="Transcribed_RNA"/>
</dbReference>
<dbReference type="EMBL" id="GBHO01005206">
    <property type="protein sequence ID" value="JAG38398.1"/>
    <property type="molecule type" value="Transcribed_RNA"/>
</dbReference>
<reference evidence="1" key="2">
    <citation type="submission" date="2014-07" db="EMBL/GenBank/DDBJ databases">
        <authorList>
            <person name="Hull J."/>
        </authorList>
    </citation>
    <scope>NUCLEOTIDE SEQUENCE</scope>
</reference>
<proteinExistence type="predicted"/>
<reference evidence="2" key="3">
    <citation type="journal article" date="2016" name="Gigascience">
        <title>De novo construction of an expanded transcriptome assembly for the western tarnished plant bug, Lygus hesperus.</title>
        <authorList>
            <person name="Tassone E.E."/>
            <person name="Geib S.M."/>
            <person name="Hall B."/>
            <person name="Fabrick J.A."/>
            <person name="Brent C.S."/>
            <person name="Hull J.J."/>
        </authorList>
    </citation>
    <scope>NUCLEOTIDE SEQUENCE</scope>
</reference>
<name>A0A0A9Z4Y8_LYGHE</name>